<comment type="similarity">
    <text evidence="1">Belongs to the hemerythrin family.</text>
</comment>
<reference evidence="6 7" key="1">
    <citation type="submission" date="2023-03" db="EMBL/GenBank/DDBJ databases">
        <authorList>
            <person name="Pearce D."/>
        </authorList>
    </citation>
    <scope>NUCLEOTIDE SEQUENCE [LARGE SCALE GENOMIC DNA]</scope>
    <source>
        <strain evidence="6">Msz</strain>
    </source>
</reference>
<sequence length="155" mass="17527">MAYSAYITEQINIQIQETNPMALLEWTKEAFGTNVSKADEQHQQIFAMVNGLHESLGSGDRQAIGRQLDALIDYVAMHFKTEEDLMQAHGYPEFEAHKAEHDNLVQTCLDVQKKFHAGAIDITPETTTFVKDWLVKHIPNVDKHYGPFLNSKGIA</sequence>
<accession>A0ABN8X619</accession>
<keyword evidence="3" id="KW-0479">Metal-binding</keyword>
<keyword evidence="2" id="KW-0561">Oxygen transport</keyword>
<keyword evidence="2" id="KW-0813">Transport</keyword>
<dbReference type="Gene3D" id="1.20.120.50">
    <property type="entry name" value="Hemerythrin-like"/>
    <property type="match status" value="1"/>
</dbReference>
<dbReference type="EMBL" id="OX458333">
    <property type="protein sequence ID" value="CAI8899780.1"/>
    <property type="molecule type" value="Genomic_DNA"/>
</dbReference>
<keyword evidence="7" id="KW-1185">Reference proteome</keyword>
<dbReference type="NCBIfam" id="NF033749">
    <property type="entry name" value="bact_hemeryth"/>
    <property type="match status" value="1"/>
</dbReference>
<dbReference type="InterPro" id="IPR035938">
    <property type="entry name" value="Hemerythrin-like_sf"/>
</dbReference>
<dbReference type="NCBIfam" id="TIGR02481">
    <property type="entry name" value="hemeryth_dom"/>
    <property type="match status" value="1"/>
</dbReference>
<dbReference type="PROSITE" id="PS00550">
    <property type="entry name" value="HEMERYTHRINS"/>
    <property type="match status" value="1"/>
</dbReference>
<dbReference type="SUPFAM" id="SSF47188">
    <property type="entry name" value="Hemerythrin-like"/>
    <property type="match status" value="1"/>
</dbReference>
<evidence type="ECO:0000256" key="1">
    <source>
        <dbReference type="ARBA" id="ARBA00010587"/>
    </source>
</evidence>
<evidence type="ECO:0000313" key="7">
    <source>
        <dbReference type="Proteomes" id="UP001162030"/>
    </source>
</evidence>
<evidence type="ECO:0000256" key="2">
    <source>
        <dbReference type="ARBA" id="ARBA00022621"/>
    </source>
</evidence>
<evidence type="ECO:0000313" key="6">
    <source>
        <dbReference type="EMBL" id="CAI8899780.1"/>
    </source>
</evidence>
<dbReference type="Proteomes" id="UP001162030">
    <property type="component" value="Chromosome"/>
</dbReference>
<dbReference type="PANTHER" id="PTHR37164:SF1">
    <property type="entry name" value="BACTERIOHEMERYTHRIN"/>
    <property type="match status" value="1"/>
</dbReference>
<evidence type="ECO:0000256" key="4">
    <source>
        <dbReference type="ARBA" id="ARBA00023004"/>
    </source>
</evidence>
<dbReference type="CDD" id="cd12107">
    <property type="entry name" value="Hemerythrin"/>
    <property type="match status" value="1"/>
</dbReference>
<feature type="domain" description="Hemerythrin-like" evidence="5">
    <location>
        <begin position="37"/>
        <end position="149"/>
    </location>
</feature>
<dbReference type="InterPro" id="IPR016131">
    <property type="entry name" value="Haemerythrin_Fe_BS"/>
</dbReference>
<dbReference type="Pfam" id="PF01814">
    <property type="entry name" value="Hemerythrin"/>
    <property type="match status" value="1"/>
</dbReference>
<keyword evidence="4" id="KW-0408">Iron</keyword>
<proteinExistence type="inferred from homology"/>
<name>A0ABN8X619_9GAMM</name>
<organism evidence="6 7">
    <name type="scientific">Methylocaldum szegediense</name>
    <dbReference type="NCBI Taxonomy" id="73780"/>
    <lineage>
        <taxon>Bacteria</taxon>
        <taxon>Pseudomonadati</taxon>
        <taxon>Pseudomonadota</taxon>
        <taxon>Gammaproteobacteria</taxon>
        <taxon>Methylococcales</taxon>
        <taxon>Methylococcaceae</taxon>
        <taxon>Methylocaldum</taxon>
    </lineage>
</organism>
<evidence type="ECO:0000256" key="3">
    <source>
        <dbReference type="ARBA" id="ARBA00022723"/>
    </source>
</evidence>
<evidence type="ECO:0000259" key="5">
    <source>
        <dbReference type="Pfam" id="PF01814"/>
    </source>
</evidence>
<dbReference type="InterPro" id="IPR012312">
    <property type="entry name" value="Hemerythrin-like"/>
</dbReference>
<dbReference type="InterPro" id="IPR050669">
    <property type="entry name" value="Hemerythrin"/>
</dbReference>
<protein>
    <submittedName>
        <fullName evidence="6">Bacteriohemerythrin</fullName>
    </submittedName>
</protein>
<dbReference type="InterPro" id="IPR012827">
    <property type="entry name" value="Hemerythrin_metal-bd"/>
</dbReference>
<dbReference type="PANTHER" id="PTHR37164">
    <property type="entry name" value="BACTERIOHEMERYTHRIN"/>
    <property type="match status" value="1"/>
</dbReference>
<gene>
    <name evidence="6" type="ORF">MSZNOR_3416</name>
</gene>